<geneLocation type="plasmid" evidence="2">
    <name>pnfsy08</name>
</geneLocation>
<sequence length="235" mass="27545">MLKSSKRMVMTVGDSRVGKSTVMKLLLELYQIQGKRLKVYDHDNRDRLLAYKDLVCIEKIDFFNKQTDRMFIDLVAADIDIILVDMPGQHIDKICQYIVESELLEALAEYGWKLTFLQPISHRTDCIDYLTQIIQTATNNANYVIVKNYHFAPEFREYDEKMQKTLLTIGGTSINLMALHRNHYQAMEKAVKPYSQVCQDLSIILFWRSFIFQWIKNFRNSVINNNLAIKYLGLD</sequence>
<dbReference type="SUPFAM" id="SSF52540">
    <property type="entry name" value="P-loop containing nucleoside triphosphate hydrolases"/>
    <property type="match status" value="1"/>
</dbReference>
<name>A0A2K8T9U2_9NOSO</name>
<keyword evidence="2" id="KW-1185">Reference proteome</keyword>
<dbReference type="KEGG" id="nfl:COO91_10652"/>
<proteinExistence type="predicted"/>
<dbReference type="InterPro" id="IPR027417">
    <property type="entry name" value="P-loop_NTPase"/>
</dbReference>
<protein>
    <submittedName>
        <fullName evidence="1">GTPase SAR1 family domain</fullName>
    </submittedName>
</protein>
<keyword evidence="1" id="KW-0614">Plasmid</keyword>
<gene>
    <name evidence="1" type="ORF">COO91_10652</name>
</gene>
<reference evidence="1 2" key="1">
    <citation type="submission" date="2017-11" db="EMBL/GenBank/DDBJ databases">
        <title>Complete genome of a free-living desiccation-tolerant cyanobacterium and its photosynthetic adaptation to extreme terrestrial habitat.</title>
        <authorList>
            <person name="Shang J."/>
        </authorList>
    </citation>
    <scope>NUCLEOTIDE SEQUENCE [LARGE SCALE GENOMIC DNA]</scope>
    <source>
        <strain evidence="1 2">CCNUN1</strain>
        <plasmid evidence="2">pnfsy08</plasmid>
    </source>
</reference>
<evidence type="ECO:0000313" key="2">
    <source>
        <dbReference type="Proteomes" id="UP000232003"/>
    </source>
</evidence>
<organism evidence="1 2">
    <name type="scientific">Nostoc flagelliforme CCNUN1</name>
    <dbReference type="NCBI Taxonomy" id="2038116"/>
    <lineage>
        <taxon>Bacteria</taxon>
        <taxon>Bacillati</taxon>
        <taxon>Cyanobacteriota</taxon>
        <taxon>Cyanophyceae</taxon>
        <taxon>Nostocales</taxon>
        <taxon>Nostocaceae</taxon>
        <taxon>Nostoc</taxon>
    </lineage>
</organism>
<accession>A0A2K8T9U2</accession>
<dbReference type="Proteomes" id="UP000232003">
    <property type="component" value="Plasmid pNFSY08"/>
</dbReference>
<dbReference type="Gene3D" id="3.40.50.300">
    <property type="entry name" value="P-loop containing nucleotide triphosphate hydrolases"/>
    <property type="match status" value="1"/>
</dbReference>
<dbReference type="EMBL" id="CP024793">
    <property type="protein sequence ID" value="AUB44429.1"/>
    <property type="molecule type" value="Genomic_DNA"/>
</dbReference>
<dbReference type="RefSeq" id="WP_225912909.1">
    <property type="nucleotide sequence ID" value="NZ_CAWNNC010000009.1"/>
</dbReference>
<evidence type="ECO:0000313" key="1">
    <source>
        <dbReference type="EMBL" id="AUB44429.1"/>
    </source>
</evidence>
<dbReference type="AlphaFoldDB" id="A0A2K8T9U2"/>